<dbReference type="GO" id="GO:0016260">
    <property type="term" value="P:selenocysteine biosynthetic process"/>
    <property type="evidence" value="ECO:0007669"/>
    <property type="project" value="TreeGrafter"/>
</dbReference>
<evidence type="ECO:0000313" key="9">
    <source>
        <dbReference type="EMBL" id="RMX66526.1"/>
    </source>
</evidence>
<dbReference type="VEuPathDB" id="FungiDB:DD237_005891"/>
<feature type="domain" description="T-SNARE coiled-coil homology" evidence="8">
    <location>
        <begin position="269"/>
        <end position="331"/>
    </location>
</feature>
<dbReference type="Pfam" id="PF00586">
    <property type="entry name" value="AIRS"/>
    <property type="match status" value="1"/>
</dbReference>
<dbReference type="PROSITE" id="PS50192">
    <property type="entry name" value="T_SNARE"/>
    <property type="match status" value="1"/>
</dbReference>
<dbReference type="GO" id="GO:0016020">
    <property type="term" value="C:membrane"/>
    <property type="evidence" value="ECO:0007669"/>
    <property type="project" value="InterPro"/>
</dbReference>
<dbReference type="GO" id="GO:0005737">
    <property type="term" value="C:cytoplasm"/>
    <property type="evidence" value="ECO:0007669"/>
    <property type="project" value="TreeGrafter"/>
</dbReference>
<evidence type="ECO:0000256" key="3">
    <source>
        <dbReference type="ARBA" id="ARBA00022777"/>
    </source>
</evidence>
<dbReference type="SUPFAM" id="SSF56112">
    <property type="entry name" value="Protein kinase-like (PK-like)"/>
    <property type="match status" value="3"/>
</dbReference>
<dbReference type="FunFam" id="3.90.650.10:FF:000010">
    <property type="entry name" value="Selenide, water dikinase"/>
    <property type="match status" value="1"/>
</dbReference>
<dbReference type="PANTHER" id="PTHR10256:SF0">
    <property type="entry name" value="INACTIVE SELENIDE, WATER DIKINASE-LIKE PROTEIN-RELATED"/>
    <property type="match status" value="1"/>
</dbReference>
<dbReference type="InterPro" id="IPR000727">
    <property type="entry name" value="T_SNARE_dom"/>
</dbReference>
<feature type="domain" description="Protein kinase" evidence="7">
    <location>
        <begin position="6"/>
        <end position="409"/>
    </location>
</feature>
<sequence>MPAGRYEMESSLRASFFGDILLCRDRITLERVVVKSADLYLALHQTSRSQELVQENVQLEVEVLNHVRALGGHPNVINMHSYFVVNGVLHVVLDYCEGGDLLDAYVQPPGTADKSGNSNCNHDNNNQKEDTAVAREAQVIHAQSPEDENKEDRNGLFLNGADGFNRLHESVAHKYLVDVLSGLRFLHSYGIAHRDVSLENILMRNGCAVITDFGLCVQDASLSMSSSDSSTASEFRCEEMVDENDIPGGFGGYNEDQIYAQANVTRYNEDDLARREEDILKINQQLYEVNAAYQEVDGLVQDQGEIVVDIEEDTNVAQENTQGALHNVREANRKRGLCKCSKTKLFCLGIFAILVVVAIIAILALAAVQQTKKIITRELSTPSRIQIDYNVDNKTAFNPVTIGLESDFVLTDFSALKGCGCKLPQSKLLSYLNDLENDLKPNETPGMDSSVVKILHGKDLFLVSTTDFFFPSVEDPYVQGKIACANVLSDVYAMGVTQVDTMLMILGVCRDMNEKQRDVVTTYMIRGFNDLARQAHTNVTGGQTVMNPWPLVGGVAMSVRSESQIIRPENAVVGDVIILTKPLGTQVAVNLFQWKKKPERWQRLEEIVTPEDADVAFQMASESMSRLNLNAAKMMHKHGAHSATDVTGFGILAHARNQAKSQLGDVSFELHTLPVIKNMVQVNEIIGNPFKLLDGFAAETSGGLLLCLPAENAEAFIKELRELDDKPAWIVGRVVAGRYEMESSLRASFFGDILLCRDRITLERVVVKSADLYLALHQTSRSQELVQENVQLEVEVLNHVRALGGHPNVINMHSYFVVNGVLHVVLDYCEGGDLLDAYVQPPGTADKSGNSNCNHDNNNQKEDTAVAREAQVIHAQSPEDENKEDRNGLFLNGADGFNRLHESVAHKYLVDVLSGLRFLHSYGIAHRDVSLENILMRNGCAVITDFGLCVQDASLSMSSSDSSTASEFRCEEMVADLYLALHQTSRSQELVQENVQLEVEVLNHVRALGGHPNVINMHSYFVVNGVLHVVLDYCEGGDLLDAYVQPPGTADKSGNSNCNHDNNNQKEDTAVAREAQVIHAQSPEDENKEDRNGLFLNGADGFNRLHESVAHKYLVDVLSGLRFLHSYGIAHRDVSLENILMRNGCAVITDFGLCVQDASLSMSSSDSSTASEFRCEEMVGKNYYMAPEIVAHERYDPRRADIWSTGIAFFILLTSSPPFERADPSDPGFRYVAKCGIKAVFTAWGLDQEVSEEMQDLLGRMLCVDPEERITMDETWQHPVLQRKGDGVVIHQPSRMKIFVN</sequence>
<reference evidence="9 10" key="1">
    <citation type="submission" date="2018-06" db="EMBL/GenBank/DDBJ databases">
        <title>Comparative genomics of downy mildews reveals potential adaptations to biotrophy.</title>
        <authorList>
            <person name="Fletcher K."/>
            <person name="Klosterman S.J."/>
            <person name="Derevnina L."/>
            <person name="Martin F."/>
            <person name="Koike S."/>
            <person name="Reyes Chin-Wo S."/>
            <person name="Mou B."/>
            <person name="Michelmore R."/>
        </authorList>
    </citation>
    <scope>NUCLEOTIDE SEQUENCE [LARGE SCALE GENOMIC DNA]</scope>
    <source>
        <strain evidence="9 10">R14</strain>
    </source>
</reference>
<evidence type="ECO:0000256" key="4">
    <source>
        <dbReference type="ARBA" id="ARBA00022840"/>
    </source>
</evidence>
<dbReference type="InterPro" id="IPR001245">
    <property type="entry name" value="Ser-Thr/Tyr_kinase_cat_dom"/>
</dbReference>
<dbReference type="VEuPathDB" id="FungiDB:DD237_004422"/>
<dbReference type="GO" id="GO:0004672">
    <property type="term" value="F:protein kinase activity"/>
    <property type="evidence" value="ECO:0007669"/>
    <property type="project" value="InterPro"/>
</dbReference>
<dbReference type="EMBL" id="QLLG01000200">
    <property type="protein sequence ID" value="RMX66526.1"/>
    <property type="molecule type" value="Genomic_DNA"/>
</dbReference>
<dbReference type="NCBIfam" id="TIGR00476">
    <property type="entry name" value="selD"/>
    <property type="match status" value="1"/>
</dbReference>
<dbReference type="Gene3D" id="3.30.200.20">
    <property type="entry name" value="Phosphorylase Kinase, domain 1"/>
    <property type="match status" value="1"/>
</dbReference>
<proteinExistence type="predicted"/>
<evidence type="ECO:0008006" key="11">
    <source>
        <dbReference type="Google" id="ProtNLM"/>
    </source>
</evidence>
<dbReference type="Gene3D" id="3.30.1330.10">
    <property type="entry name" value="PurM-like, N-terminal domain"/>
    <property type="match status" value="1"/>
</dbReference>
<feature type="domain" description="Protein kinase" evidence="7">
    <location>
        <begin position="953"/>
        <end position="1281"/>
    </location>
</feature>
<dbReference type="InterPro" id="IPR010918">
    <property type="entry name" value="PurM-like_C_dom"/>
</dbReference>
<keyword evidence="6" id="KW-1133">Transmembrane helix</keyword>
<keyword evidence="1" id="KW-0808">Transferase</keyword>
<dbReference type="CDD" id="cd02195">
    <property type="entry name" value="SelD"/>
    <property type="match status" value="1"/>
</dbReference>
<dbReference type="InterPro" id="IPR036921">
    <property type="entry name" value="PurM-like_N_sf"/>
</dbReference>
<dbReference type="SUPFAM" id="SSF56042">
    <property type="entry name" value="PurM C-terminal domain-like"/>
    <property type="match status" value="1"/>
</dbReference>
<dbReference type="PANTHER" id="PTHR10256">
    <property type="entry name" value="SELENIDE, WATER DIKINASE"/>
    <property type="match status" value="1"/>
</dbReference>
<keyword evidence="5" id="KW-0711">Selenium</keyword>
<dbReference type="GO" id="GO:0005524">
    <property type="term" value="F:ATP binding"/>
    <property type="evidence" value="ECO:0007669"/>
    <property type="project" value="UniProtKB-KW"/>
</dbReference>
<dbReference type="Proteomes" id="UP000282087">
    <property type="component" value="Unassembled WGS sequence"/>
</dbReference>
<dbReference type="VEuPathDB" id="FungiDB:DD237_005892"/>
<dbReference type="InterPro" id="IPR004536">
    <property type="entry name" value="SPS/SelD"/>
</dbReference>
<dbReference type="VEuPathDB" id="FungiDB:DD237_005893"/>
<keyword evidence="6" id="KW-0812">Transmembrane</keyword>
<dbReference type="PROSITE" id="PS50011">
    <property type="entry name" value="PROTEIN_KINASE_DOM"/>
    <property type="match status" value="2"/>
</dbReference>
<dbReference type="FunFam" id="3.30.1330.10:FF:000025">
    <property type="entry name" value="Selenide, water dikinase"/>
    <property type="match status" value="1"/>
</dbReference>
<dbReference type="InterPro" id="IPR016188">
    <property type="entry name" value="PurM-like_N"/>
</dbReference>
<keyword evidence="4" id="KW-0067">ATP-binding</keyword>
<dbReference type="Gene3D" id="1.20.5.110">
    <property type="match status" value="1"/>
</dbReference>
<keyword evidence="6" id="KW-0472">Membrane</keyword>
<evidence type="ECO:0000259" key="7">
    <source>
        <dbReference type="PROSITE" id="PS50011"/>
    </source>
</evidence>
<evidence type="ECO:0000256" key="1">
    <source>
        <dbReference type="ARBA" id="ARBA00022679"/>
    </source>
</evidence>
<evidence type="ECO:0000259" key="8">
    <source>
        <dbReference type="PROSITE" id="PS50192"/>
    </source>
</evidence>
<evidence type="ECO:0000256" key="2">
    <source>
        <dbReference type="ARBA" id="ARBA00022741"/>
    </source>
</evidence>
<organism evidence="9 10">
    <name type="scientific">Peronospora effusa</name>
    <dbReference type="NCBI Taxonomy" id="542832"/>
    <lineage>
        <taxon>Eukaryota</taxon>
        <taxon>Sar</taxon>
        <taxon>Stramenopiles</taxon>
        <taxon>Oomycota</taxon>
        <taxon>Peronosporomycetes</taxon>
        <taxon>Peronosporales</taxon>
        <taxon>Peronosporaceae</taxon>
        <taxon>Peronospora</taxon>
    </lineage>
</organism>
<dbReference type="Pfam" id="PF07714">
    <property type="entry name" value="PK_Tyr_Ser-Thr"/>
    <property type="match status" value="2"/>
</dbReference>
<dbReference type="InterPro" id="IPR036676">
    <property type="entry name" value="PurM-like_C_sf"/>
</dbReference>
<dbReference type="Gene3D" id="1.10.510.10">
    <property type="entry name" value="Transferase(Phosphotransferase) domain 1"/>
    <property type="match status" value="5"/>
</dbReference>
<dbReference type="InterPro" id="IPR011009">
    <property type="entry name" value="Kinase-like_dom_sf"/>
</dbReference>
<dbReference type="VEuPathDB" id="FungiDB:DD237_003930"/>
<dbReference type="CDD" id="cd15840">
    <property type="entry name" value="SNARE_Qa"/>
    <property type="match status" value="1"/>
</dbReference>
<feature type="transmembrane region" description="Helical" evidence="6">
    <location>
        <begin position="345"/>
        <end position="368"/>
    </location>
</feature>
<dbReference type="Gene3D" id="3.90.650.10">
    <property type="entry name" value="PurM-like C-terminal domain"/>
    <property type="match status" value="1"/>
</dbReference>
<dbReference type="Pfam" id="PF02769">
    <property type="entry name" value="AIRS_C"/>
    <property type="match status" value="1"/>
</dbReference>
<evidence type="ECO:0000256" key="6">
    <source>
        <dbReference type="SAM" id="Phobius"/>
    </source>
</evidence>
<dbReference type="Pfam" id="PF00069">
    <property type="entry name" value="Pkinase"/>
    <property type="match status" value="1"/>
</dbReference>
<name>A0A3M6VLX2_9STRA</name>
<protein>
    <recommendedName>
        <fullName evidence="11">Protein kinase domain-containing protein</fullName>
    </recommendedName>
</protein>
<keyword evidence="3" id="KW-0418">Kinase</keyword>
<dbReference type="CDD" id="cd00180">
    <property type="entry name" value="PKc"/>
    <property type="match status" value="2"/>
</dbReference>
<evidence type="ECO:0000256" key="5">
    <source>
        <dbReference type="ARBA" id="ARBA00023266"/>
    </source>
</evidence>
<dbReference type="SUPFAM" id="SSF47661">
    <property type="entry name" value="t-snare proteins"/>
    <property type="match status" value="1"/>
</dbReference>
<dbReference type="STRING" id="542832.A0A3M6VLX2"/>
<dbReference type="GO" id="GO:0004756">
    <property type="term" value="F:selenide, water dikinase activity"/>
    <property type="evidence" value="ECO:0007669"/>
    <property type="project" value="TreeGrafter"/>
</dbReference>
<evidence type="ECO:0000313" key="10">
    <source>
        <dbReference type="Proteomes" id="UP000282087"/>
    </source>
</evidence>
<keyword evidence="2" id="KW-0547">Nucleotide-binding</keyword>
<gene>
    <name evidence="9" type="ORF">DD238_004540</name>
</gene>
<dbReference type="InterPro" id="IPR000719">
    <property type="entry name" value="Prot_kinase_dom"/>
</dbReference>
<dbReference type="GO" id="GO:0016192">
    <property type="term" value="P:vesicle-mediated transport"/>
    <property type="evidence" value="ECO:0007669"/>
    <property type="project" value="InterPro"/>
</dbReference>
<dbReference type="SUPFAM" id="SSF55326">
    <property type="entry name" value="PurM N-terminal domain-like"/>
    <property type="match status" value="1"/>
</dbReference>
<keyword evidence="10" id="KW-1185">Reference proteome</keyword>
<accession>A0A3M6VLX2</accession>
<dbReference type="InterPro" id="IPR010989">
    <property type="entry name" value="SNARE"/>
</dbReference>
<comment type="caution">
    <text evidence="9">The sequence shown here is derived from an EMBL/GenBank/DDBJ whole genome shotgun (WGS) entry which is preliminary data.</text>
</comment>